<feature type="transmembrane region" description="Helical" evidence="1">
    <location>
        <begin position="87"/>
        <end position="108"/>
    </location>
</feature>
<evidence type="ECO:0000256" key="1">
    <source>
        <dbReference type="SAM" id="Phobius"/>
    </source>
</evidence>
<keyword evidence="1" id="KW-0812">Transmembrane</keyword>
<organism evidence="2">
    <name type="scientific">Cyanoptyche gloeocystis</name>
    <dbReference type="NCBI Taxonomy" id="77922"/>
    <lineage>
        <taxon>Eukaryota</taxon>
        <taxon>Glaucocystophyceae</taxon>
        <taxon>Glaucocystophyceae incertae sedis</taxon>
        <taxon>Cyanoptyche</taxon>
    </lineage>
</organism>
<evidence type="ECO:0000313" key="2">
    <source>
        <dbReference type="EMBL" id="CAD9550934.1"/>
    </source>
</evidence>
<accession>A0A7S2NP57</accession>
<feature type="transmembrane region" description="Helical" evidence="1">
    <location>
        <begin position="128"/>
        <end position="146"/>
    </location>
</feature>
<proteinExistence type="predicted"/>
<dbReference type="AlphaFoldDB" id="A0A7S2NP57"/>
<feature type="transmembrane region" description="Helical" evidence="1">
    <location>
        <begin position="48"/>
        <end position="67"/>
    </location>
</feature>
<keyword evidence="1" id="KW-0472">Membrane</keyword>
<protein>
    <submittedName>
        <fullName evidence="2">Uncharacterized protein</fullName>
    </submittedName>
</protein>
<sequence>MGLLKTLVRFSIRNHWLSLLPLITVQVLLTLAKDPIASMSGVAPDKLVSFHVLIGNALAAFTVLLFLEKLYIVATDMRFGKIPNPLVATSIRYHFLGLSIMIGSQYFAGSAPEKLAAVASVPVDFVYIFHKYMGIAILAFTFVLTAEKAYLVSVRRKQSTA</sequence>
<gene>
    <name evidence="2" type="ORF">CGLO1086_LOCUS393</name>
</gene>
<keyword evidence="1" id="KW-1133">Transmembrane helix</keyword>
<reference evidence="2" key="1">
    <citation type="submission" date="2021-01" db="EMBL/GenBank/DDBJ databases">
        <authorList>
            <person name="Corre E."/>
            <person name="Pelletier E."/>
            <person name="Niang G."/>
            <person name="Scheremetjew M."/>
            <person name="Finn R."/>
            <person name="Kale V."/>
            <person name="Holt S."/>
            <person name="Cochrane G."/>
            <person name="Meng A."/>
            <person name="Brown T."/>
            <person name="Cohen L."/>
        </authorList>
    </citation>
    <scope>NUCLEOTIDE SEQUENCE</scope>
    <source>
        <strain evidence="2">SAG4.97</strain>
    </source>
</reference>
<dbReference type="EMBL" id="HBGX01000853">
    <property type="protein sequence ID" value="CAD9550934.1"/>
    <property type="molecule type" value="Transcribed_RNA"/>
</dbReference>
<name>A0A7S2NP57_9EUKA</name>